<dbReference type="OrthoDB" id="5081713at2759"/>
<dbReference type="EMBL" id="JAGPXF010000005">
    <property type="protein sequence ID" value="KAH7242729.1"/>
    <property type="molecule type" value="Genomic_DNA"/>
</dbReference>
<sequence>MSWDRYELGQNHIFYDEELPPLPATVLPSHVERVRQFILDFSCALGGATDSSHLSDRGLQTLINGIDPEPTLKAAQKAKREAVNIINGGFKEDKWEKFFEKHFFASLSDSVSVSKEDSRRISRNKYYYDGVKRETDELWTLFSKDNANGLGSFESVKQPKPDHAFFLPIYHSANNTGIPAISDPEARRWNEVQGPFGTEPFSWSTLKKLNEFGLQPTPRRIFNQQPREADLKCYPWFIVEHKKENESERDVCCQAANATASAISLVQHSAQYAVKLLDEAHVPPIPAMTTIGPRVTIWLMYYGKGFDAPCSRRSTNEVTTKRRKEGHIMQAVWKGDMTELVDTLKLQMILDNVHTWAMRVFKPLISTYIEQWKYVHCHPSLDFRTTHAILVQSKNDRDRMIEQRRAVLPIIQDLLEDHATMELDALSHHKVTPLMLGLFMHQICSSEREFIAKEVDRAVEDRLKLLNINGPHETRESSFPSSQNAAPSQVTRLLNNGRLASTPRSTPPTPLPAVDDDDPNDHDYRDSQHSSSASNQGNDASAEASDAEGSVAQSSGSEFCEQSTPLFRVSEDVETPRATPYQSPIPKRPKARRRNSTSYSPGATSSSAENTPRPDRFSGQLISSTAPKSPASPLRSQRQRSLKPRTPSGSPVFAGRSPPGRPAWSTGQRFGQPQPSNSPIPRQFQQLSDQESQIQSQGGENNYYIDLTKDSQDESDRPQLARS</sequence>
<organism evidence="2 3">
    <name type="scientific">Fusarium tricinctum</name>
    <dbReference type="NCBI Taxonomy" id="61284"/>
    <lineage>
        <taxon>Eukaryota</taxon>
        <taxon>Fungi</taxon>
        <taxon>Dikarya</taxon>
        <taxon>Ascomycota</taxon>
        <taxon>Pezizomycotina</taxon>
        <taxon>Sordariomycetes</taxon>
        <taxon>Hypocreomycetidae</taxon>
        <taxon>Hypocreales</taxon>
        <taxon>Nectriaceae</taxon>
        <taxon>Fusarium</taxon>
        <taxon>Fusarium tricinctum species complex</taxon>
    </lineage>
</organism>
<feature type="compositionally biased region" description="Polar residues" evidence="1">
    <location>
        <begin position="551"/>
        <end position="565"/>
    </location>
</feature>
<feature type="compositionally biased region" description="Basic and acidic residues" evidence="1">
    <location>
        <begin position="707"/>
        <end position="723"/>
    </location>
</feature>
<accession>A0A8K0WAJ9</accession>
<feature type="compositionally biased region" description="Polar residues" evidence="1">
    <location>
        <begin position="665"/>
        <end position="700"/>
    </location>
</feature>
<dbReference type="AlphaFoldDB" id="A0A8K0WAJ9"/>
<name>A0A8K0WAJ9_9HYPO</name>
<dbReference type="Proteomes" id="UP000813427">
    <property type="component" value="Unassembled WGS sequence"/>
</dbReference>
<evidence type="ECO:0000313" key="2">
    <source>
        <dbReference type="EMBL" id="KAH7242729.1"/>
    </source>
</evidence>
<keyword evidence="3" id="KW-1185">Reference proteome</keyword>
<gene>
    <name evidence="2" type="ORF">BKA59DRAFT_481243</name>
</gene>
<evidence type="ECO:0000313" key="3">
    <source>
        <dbReference type="Proteomes" id="UP000813427"/>
    </source>
</evidence>
<protein>
    <submittedName>
        <fullName evidence="2">Uncharacterized protein</fullName>
    </submittedName>
</protein>
<comment type="caution">
    <text evidence="2">The sequence shown here is derived from an EMBL/GenBank/DDBJ whole genome shotgun (WGS) entry which is preliminary data.</text>
</comment>
<feature type="region of interest" description="Disordered" evidence="1">
    <location>
        <begin position="498"/>
        <end position="723"/>
    </location>
</feature>
<evidence type="ECO:0000256" key="1">
    <source>
        <dbReference type="SAM" id="MobiDB-lite"/>
    </source>
</evidence>
<reference evidence="2" key="1">
    <citation type="journal article" date="2021" name="Nat. Commun.">
        <title>Genetic determinants of endophytism in the Arabidopsis root mycobiome.</title>
        <authorList>
            <person name="Mesny F."/>
            <person name="Miyauchi S."/>
            <person name="Thiergart T."/>
            <person name="Pickel B."/>
            <person name="Atanasova L."/>
            <person name="Karlsson M."/>
            <person name="Huettel B."/>
            <person name="Barry K.W."/>
            <person name="Haridas S."/>
            <person name="Chen C."/>
            <person name="Bauer D."/>
            <person name="Andreopoulos W."/>
            <person name="Pangilinan J."/>
            <person name="LaButti K."/>
            <person name="Riley R."/>
            <person name="Lipzen A."/>
            <person name="Clum A."/>
            <person name="Drula E."/>
            <person name="Henrissat B."/>
            <person name="Kohler A."/>
            <person name="Grigoriev I.V."/>
            <person name="Martin F.M."/>
            <person name="Hacquard S."/>
        </authorList>
    </citation>
    <scope>NUCLEOTIDE SEQUENCE</scope>
    <source>
        <strain evidence="2">MPI-SDFR-AT-0068</strain>
    </source>
</reference>
<feature type="compositionally biased region" description="Low complexity" evidence="1">
    <location>
        <begin position="539"/>
        <end position="548"/>
    </location>
</feature>
<feature type="compositionally biased region" description="Low complexity" evidence="1">
    <location>
        <begin position="596"/>
        <end position="608"/>
    </location>
</feature>
<proteinExistence type="predicted"/>
<feature type="compositionally biased region" description="Polar residues" evidence="1">
    <location>
        <begin position="529"/>
        <end position="538"/>
    </location>
</feature>